<dbReference type="NCBIfam" id="TIGR02577">
    <property type="entry name" value="cas_TM1794_Cmr2"/>
    <property type="match status" value="1"/>
</dbReference>
<dbReference type="Pfam" id="PF22335">
    <property type="entry name" value="Cas10-Cmr2_palm2"/>
    <property type="match status" value="1"/>
</dbReference>
<keyword evidence="1" id="KW-0547">Nucleotide-binding</keyword>
<keyword evidence="6" id="KW-1185">Reference proteome</keyword>
<sequence length="546" mass="61206">MIYHIGLTNGPILEVLQEAGSPAALWFASAFFSDFTARLCHSFKEKYGTGVDILSPYYEETGEDYISDGVGKYHDRVIMTLQSDKTKDELSAEIKELIRAVKRETIENFPKEEHGNEGAAHFLEKYIQSHFVLIPEDVWENIKKENVLLTLSPYLDKLELMRTMPDDDSGNLFNHFLPGQGSKQNPRLKNSGLFKRVSSANNQLYIKSAAEPEEENENETKPDSESAEVKSIRSIEDIAGSKRNDNGLKKYHYYAVVQADGDRVGKLLEKINENKDVKDFSHKCIDHAAAAAKMVGGFGGMTIYAGGEDLLFLAPVENAEGKTVFELCEELDEMFKEAMNKESTTPDNEKTSLSFGIAIQHKKFPLYEALQKAAYLLFCEAKQGPKNYMAVELQKHSGQTLGLRIPVPAHKVLREKYSEAKKKLEECKSGKNIETVGNSVIQTLSLNSRILAALDKAVKERISRNEDARQQLLDGWHNFQDNAGQAQLASYYEAVGNLYYDCFLEHGNQINVLDDMAAAGEDNDLIALLAYLKLNKFLIEQAGEEA</sequence>
<dbReference type="InterPro" id="IPR013407">
    <property type="entry name" value="CRISPR-assoc_prot_Cmr2"/>
</dbReference>
<proteinExistence type="predicted"/>
<feature type="compositionally biased region" description="Basic and acidic residues" evidence="3">
    <location>
        <begin position="218"/>
        <end position="232"/>
    </location>
</feature>
<dbReference type="OrthoDB" id="9758700at2"/>
<dbReference type="InterPro" id="IPR043128">
    <property type="entry name" value="Rev_trsase/Diguanyl_cyclase"/>
</dbReference>
<evidence type="ECO:0000259" key="4">
    <source>
        <dbReference type="PROSITE" id="PS50887"/>
    </source>
</evidence>
<evidence type="ECO:0000256" key="3">
    <source>
        <dbReference type="SAM" id="MobiDB-lite"/>
    </source>
</evidence>
<evidence type="ECO:0000313" key="5">
    <source>
        <dbReference type="EMBL" id="SHE77672.1"/>
    </source>
</evidence>
<gene>
    <name evidence="5" type="ORF">SAMN02745190_01146</name>
</gene>
<dbReference type="GO" id="GO:0051607">
    <property type="term" value="P:defense response to virus"/>
    <property type="evidence" value="ECO:0007669"/>
    <property type="project" value="UniProtKB-KW"/>
</dbReference>
<protein>
    <submittedName>
        <fullName evidence="5">CRISPR-associated protein Cmr2</fullName>
    </submittedName>
</protein>
<organism evidence="5 6">
    <name type="scientific">Schwartzia succinivorans DSM 10502</name>
    <dbReference type="NCBI Taxonomy" id="1123243"/>
    <lineage>
        <taxon>Bacteria</taxon>
        <taxon>Bacillati</taxon>
        <taxon>Bacillota</taxon>
        <taxon>Negativicutes</taxon>
        <taxon>Selenomonadales</taxon>
        <taxon>Selenomonadaceae</taxon>
        <taxon>Schwartzia</taxon>
    </lineage>
</organism>
<reference evidence="5 6" key="1">
    <citation type="submission" date="2016-11" db="EMBL/GenBank/DDBJ databases">
        <authorList>
            <person name="Jaros S."/>
            <person name="Januszkiewicz K."/>
            <person name="Wedrychowicz H."/>
        </authorList>
    </citation>
    <scope>NUCLEOTIDE SEQUENCE [LARGE SCALE GENOMIC DNA]</scope>
    <source>
        <strain evidence="5 6">DSM 10502</strain>
    </source>
</reference>
<accession>A0A1M4W9N6</accession>
<dbReference type="Proteomes" id="UP000184404">
    <property type="component" value="Unassembled WGS sequence"/>
</dbReference>
<dbReference type="Gene3D" id="3.30.70.270">
    <property type="match status" value="1"/>
</dbReference>
<dbReference type="PROSITE" id="PS50887">
    <property type="entry name" value="GGDEF"/>
    <property type="match status" value="1"/>
</dbReference>
<name>A0A1M4W9N6_9FIRM</name>
<dbReference type="EMBL" id="FQUG01000004">
    <property type="protein sequence ID" value="SHE77672.1"/>
    <property type="molecule type" value="Genomic_DNA"/>
</dbReference>
<keyword evidence="2" id="KW-0051">Antiviral defense</keyword>
<feature type="region of interest" description="Disordered" evidence="3">
    <location>
        <begin position="207"/>
        <end position="232"/>
    </location>
</feature>
<dbReference type="InterPro" id="IPR054767">
    <property type="entry name" value="Cas10-Cmr2_palm2"/>
</dbReference>
<feature type="domain" description="GGDEF" evidence="4">
    <location>
        <begin position="252"/>
        <end position="393"/>
    </location>
</feature>
<evidence type="ECO:0000256" key="2">
    <source>
        <dbReference type="ARBA" id="ARBA00023118"/>
    </source>
</evidence>
<evidence type="ECO:0000256" key="1">
    <source>
        <dbReference type="ARBA" id="ARBA00022741"/>
    </source>
</evidence>
<evidence type="ECO:0000313" key="6">
    <source>
        <dbReference type="Proteomes" id="UP000184404"/>
    </source>
</evidence>
<dbReference type="AlphaFoldDB" id="A0A1M4W9N6"/>
<dbReference type="GO" id="GO:0000166">
    <property type="term" value="F:nucleotide binding"/>
    <property type="evidence" value="ECO:0007669"/>
    <property type="project" value="UniProtKB-KW"/>
</dbReference>
<dbReference type="RefSeq" id="WP_072935227.1">
    <property type="nucleotide sequence ID" value="NZ_FQUG01000004.1"/>
</dbReference>
<dbReference type="InterPro" id="IPR000160">
    <property type="entry name" value="GGDEF_dom"/>
</dbReference>
<dbReference type="STRING" id="1123243.SAMN02745190_01146"/>